<gene>
    <name evidence="1" type="ORF">G7077_09275</name>
</gene>
<dbReference type="RefSeq" id="WP_166411445.1">
    <property type="nucleotide sequence ID" value="NZ_CP049869.1"/>
</dbReference>
<keyword evidence="2" id="KW-1185">Reference proteome</keyword>
<protein>
    <submittedName>
        <fullName evidence="1">Uncharacterized protein</fullName>
    </submittedName>
</protein>
<dbReference type="EMBL" id="CP049869">
    <property type="protein sequence ID" value="QIK79054.1"/>
    <property type="molecule type" value="Genomic_DNA"/>
</dbReference>
<reference evidence="1 2" key="1">
    <citation type="submission" date="2020-03" db="EMBL/GenBank/DDBJ databases">
        <title>Sphingomonas sp. nov., isolated from fish.</title>
        <authorList>
            <person name="Hyun D.-W."/>
            <person name="Bae J.-W."/>
        </authorList>
    </citation>
    <scope>NUCLEOTIDE SEQUENCE [LARGE SCALE GENOMIC DNA]</scope>
    <source>
        <strain evidence="1 2">HDW15B</strain>
    </source>
</reference>
<proteinExistence type="predicted"/>
<dbReference type="KEGG" id="spii:G7077_09275"/>
<evidence type="ECO:0000313" key="2">
    <source>
        <dbReference type="Proteomes" id="UP000503222"/>
    </source>
</evidence>
<sequence length="69" mass="7688">MTISTRLGEIDTYRARAAECRAQADEATLQNVKDRCLRAEEAWTGMAQRLERHEKLKAVAAPSVEAVAE</sequence>
<dbReference type="AlphaFoldDB" id="A0A6G7YQP6"/>
<dbReference type="Proteomes" id="UP000503222">
    <property type="component" value="Chromosome"/>
</dbReference>
<evidence type="ECO:0000313" key="1">
    <source>
        <dbReference type="EMBL" id="QIK79054.1"/>
    </source>
</evidence>
<name>A0A6G7YQP6_9SPHN</name>
<accession>A0A6G7YQP6</accession>
<organism evidence="1 2">
    <name type="scientific">Sphingomonas piscis</name>
    <dbReference type="NCBI Taxonomy" id="2714943"/>
    <lineage>
        <taxon>Bacteria</taxon>
        <taxon>Pseudomonadati</taxon>
        <taxon>Pseudomonadota</taxon>
        <taxon>Alphaproteobacteria</taxon>
        <taxon>Sphingomonadales</taxon>
        <taxon>Sphingomonadaceae</taxon>
        <taxon>Sphingomonas</taxon>
    </lineage>
</organism>